<keyword evidence="3" id="KW-1185">Reference proteome</keyword>
<evidence type="ECO:0000256" key="1">
    <source>
        <dbReference type="SAM" id="Coils"/>
    </source>
</evidence>
<accession>A0A4Z1BPN0</accession>
<evidence type="ECO:0000313" key="2">
    <source>
        <dbReference type="EMBL" id="TGN27700.1"/>
    </source>
</evidence>
<gene>
    <name evidence="2" type="ORF">E2558_07575</name>
</gene>
<reference evidence="2 3" key="1">
    <citation type="submission" date="2019-04" db="EMBL/GenBank/DDBJ databases">
        <title>Genomic characterization of Staphylococcus petrasii strains.</title>
        <authorList>
            <person name="Vrbovska V."/>
            <person name="Kovarovic V."/>
            <person name="Maslanova I."/>
            <person name="Indrakova A."/>
            <person name="Petras P."/>
            <person name="Sedo O."/>
            <person name="Svec P."/>
            <person name="Fisarova L."/>
            <person name="Sedlacek I."/>
            <person name="Doskar J."/>
            <person name="Pantucek R."/>
        </authorList>
    </citation>
    <scope>NUCLEOTIDE SEQUENCE [LARGE SCALE GENOMIC DNA]</scope>
    <source>
        <strain evidence="2 3">CCM 8529</strain>
    </source>
</reference>
<dbReference type="EMBL" id="SRPJ01000002">
    <property type="protein sequence ID" value="TGN27700.1"/>
    <property type="molecule type" value="Genomic_DNA"/>
</dbReference>
<protein>
    <submittedName>
        <fullName evidence="2">Uncharacterized protein</fullName>
    </submittedName>
</protein>
<dbReference type="AlphaFoldDB" id="A0A4Z1BPN0"/>
<dbReference type="RefSeq" id="WP_126565781.1">
    <property type="nucleotide sequence ID" value="NZ_BMCY01000002.1"/>
</dbReference>
<evidence type="ECO:0000313" key="3">
    <source>
        <dbReference type="Proteomes" id="UP000297459"/>
    </source>
</evidence>
<sequence length="112" mass="13280">MNTEMFKAFKELEYAVEKVEFIKEEINRLNQVTKDLSEKIKEYRKNEDNNEANAISTVVIDIVKIENDNLFKKMNEALEEFKQKAQRFENICFFNGISLQFGLSDKVIKFDK</sequence>
<organism evidence="2 3">
    <name type="scientific">Staphylococcus pragensis</name>
    <dbReference type="NCBI Taxonomy" id="1611836"/>
    <lineage>
        <taxon>Bacteria</taxon>
        <taxon>Bacillati</taxon>
        <taxon>Bacillota</taxon>
        <taxon>Bacilli</taxon>
        <taxon>Bacillales</taxon>
        <taxon>Staphylococcaceae</taxon>
        <taxon>Staphylococcus</taxon>
    </lineage>
</organism>
<proteinExistence type="predicted"/>
<name>A0A4Z1BPN0_9STAP</name>
<dbReference type="Proteomes" id="UP000297459">
    <property type="component" value="Unassembled WGS sequence"/>
</dbReference>
<keyword evidence="1" id="KW-0175">Coiled coil</keyword>
<feature type="coiled-coil region" evidence="1">
    <location>
        <begin position="12"/>
        <end position="91"/>
    </location>
</feature>
<comment type="caution">
    <text evidence="2">The sequence shown here is derived from an EMBL/GenBank/DDBJ whole genome shotgun (WGS) entry which is preliminary data.</text>
</comment>